<protein>
    <submittedName>
        <fullName evidence="2">Uncharacterized protein</fullName>
    </submittedName>
</protein>
<reference evidence="2 3" key="1">
    <citation type="submission" date="2024-04" db="EMBL/GenBank/DDBJ databases">
        <title>Phyllosticta paracitricarpa is synonymous to the EU quarantine fungus P. citricarpa based on phylogenomic analyses.</title>
        <authorList>
            <consortium name="Lawrence Berkeley National Laboratory"/>
            <person name="Van Ingen-Buijs V.A."/>
            <person name="Van Westerhoven A.C."/>
            <person name="Haridas S."/>
            <person name="Skiadas P."/>
            <person name="Martin F."/>
            <person name="Groenewald J.Z."/>
            <person name="Crous P.W."/>
            <person name="Seidl M.F."/>
        </authorList>
    </citation>
    <scope>NUCLEOTIDE SEQUENCE [LARGE SCALE GENOMIC DNA]</scope>
    <source>
        <strain evidence="2 3">CBS 122670</strain>
    </source>
</reference>
<gene>
    <name evidence="2" type="ORF">IWX46DRAFT_44139</name>
</gene>
<feature type="compositionally biased region" description="Polar residues" evidence="1">
    <location>
        <begin position="87"/>
        <end position="98"/>
    </location>
</feature>
<proteinExistence type="predicted"/>
<organism evidence="2 3">
    <name type="scientific">Phyllosticta citricarpa</name>
    <dbReference type="NCBI Taxonomy" id="55181"/>
    <lineage>
        <taxon>Eukaryota</taxon>
        <taxon>Fungi</taxon>
        <taxon>Dikarya</taxon>
        <taxon>Ascomycota</taxon>
        <taxon>Pezizomycotina</taxon>
        <taxon>Dothideomycetes</taxon>
        <taxon>Dothideomycetes incertae sedis</taxon>
        <taxon>Botryosphaeriales</taxon>
        <taxon>Phyllostictaceae</taxon>
        <taxon>Phyllosticta</taxon>
    </lineage>
</organism>
<feature type="compositionally biased region" description="Basic and acidic residues" evidence="1">
    <location>
        <begin position="64"/>
        <end position="86"/>
    </location>
</feature>
<sequence length="210" mass="22424">MVLLVDIHWFDICTVVESRALATTYLSSKNKAEPIFVRTNAVCPTFLVEGRQNQERTAASETVVGEKRKEERRISTRAESQVKQRSDSSSINHLSNDSGIFSSGSHTTGIPPFICSTPTLSPVQRRPHSGASSLGKAAAGRHPPDPCPRTRPSPTPQPTIAPFCPFLQAFGVFALIAGPCDRPCLCPAPCAAAPVAGSRVASGSWDAVWG</sequence>
<evidence type="ECO:0000256" key="1">
    <source>
        <dbReference type="SAM" id="MobiDB-lite"/>
    </source>
</evidence>
<feature type="region of interest" description="Disordered" evidence="1">
    <location>
        <begin position="116"/>
        <end position="155"/>
    </location>
</feature>
<feature type="compositionally biased region" description="Low complexity" evidence="1">
    <location>
        <begin position="129"/>
        <end position="141"/>
    </location>
</feature>
<comment type="caution">
    <text evidence="2">The sequence shown here is derived from an EMBL/GenBank/DDBJ whole genome shotgun (WGS) entry which is preliminary data.</text>
</comment>
<feature type="region of interest" description="Disordered" evidence="1">
    <location>
        <begin position="54"/>
        <end position="98"/>
    </location>
</feature>
<keyword evidence="3" id="KW-1185">Reference proteome</keyword>
<dbReference type="EMBL" id="JBBPDW010000011">
    <property type="protein sequence ID" value="KAK7548083.1"/>
    <property type="molecule type" value="Genomic_DNA"/>
</dbReference>
<name>A0ABR1MFI0_9PEZI</name>
<evidence type="ECO:0000313" key="3">
    <source>
        <dbReference type="Proteomes" id="UP001365128"/>
    </source>
</evidence>
<feature type="compositionally biased region" description="Pro residues" evidence="1">
    <location>
        <begin position="145"/>
        <end position="155"/>
    </location>
</feature>
<accession>A0ABR1MFI0</accession>
<dbReference type="Proteomes" id="UP001365128">
    <property type="component" value="Unassembled WGS sequence"/>
</dbReference>
<evidence type="ECO:0000313" key="2">
    <source>
        <dbReference type="EMBL" id="KAK7548083.1"/>
    </source>
</evidence>